<comment type="catalytic activity">
    <reaction evidence="17">
        <text>N(4)-(alpha-D-Man-(1-&gt;2)-alpha-D-Man-(1-&gt;2)-alpha-D-Man-(1-&gt;3)-[alpha-D-Man-(1-&gt;3)-[alpha-D-Man-(1-&gt;2)-alpha-D-Man-(1-&gt;6)]-alpha-D-Man-(1-&gt;6)]-beta-D-Man-(1-&gt;4)-beta-D-GlcNAc-(1-&gt;4)-beta-D-GlcNAc)-L-asparaginyl-[protein] (N-glucan mannose isomer 8A1,2,3B1,3) + 3 H2O = N(4)-(alpha-D-Man-(1-&gt;3)-[alpha-D-Man-(1-&gt;3)-[alpha-D-Man-(1-&gt;6)]-alpha-D-Man-(1-&gt;6)]-beta-D-Man-(1-&gt;4)-beta-D-GlcNAc-(1-&gt;4)-beta-D-GlcNAc)-L-asparaginyl-[protein] (N-glucan mannose isomer 5A1,2) + 3 beta-D-mannose</text>
        <dbReference type="Rhea" id="RHEA:56028"/>
        <dbReference type="Rhea" id="RHEA-COMP:14358"/>
        <dbReference type="Rhea" id="RHEA-COMP:14367"/>
        <dbReference type="ChEBI" id="CHEBI:15377"/>
        <dbReference type="ChEBI" id="CHEBI:28563"/>
        <dbReference type="ChEBI" id="CHEBI:59087"/>
        <dbReference type="ChEBI" id="CHEBI:60628"/>
        <dbReference type="EC" id="3.2.1.113"/>
    </reaction>
</comment>
<evidence type="ECO:0000256" key="19">
    <source>
        <dbReference type="PIRSR" id="PIRSR601382-1"/>
    </source>
</evidence>
<gene>
    <name evidence="22" type="ORF">AFUS01_LOCUS15465</name>
</gene>
<evidence type="ECO:0000256" key="6">
    <source>
        <dbReference type="ARBA" id="ARBA00022692"/>
    </source>
</evidence>
<feature type="binding site" evidence="20">
    <location>
        <position position="419"/>
    </location>
    <ligand>
        <name>Ca(2+)</name>
        <dbReference type="ChEBI" id="CHEBI:29108"/>
    </ligand>
</feature>
<dbReference type="InterPro" id="IPR050749">
    <property type="entry name" value="Glycosyl_Hydrolase_47"/>
</dbReference>
<dbReference type="Proteomes" id="UP000708208">
    <property type="component" value="Unassembled WGS sequence"/>
</dbReference>
<dbReference type="GO" id="GO:0005783">
    <property type="term" value="C:endoplasmic reticulum"/>
    <property type="evidence" value="ECO:0007669"/>
    <property type="project" value="TreeGrafter"/>
</dbReference>
<keyword evidence="15" id="KW-0325">Glycoprotein</keyword>
<sequence length="433" mass="47994">NQLKPVSQRGEAGGIYGDSKIGATIVDALDTLFIAGLNDEYKKGRDWVAANLTFTNVDASVSVFETNIRFVGGFLTAYALTGDQLYVTKAHEVATLLLPAFDTPSGIPYGYVNLKTGVPNKNGQSVLAEFGTLHLEFLYLSEVSGDPIFREKALKIRQVLKNATKPNGLYWNFMNPETGRFTTDSVSIGAYGDSFYEYLLKAWIQLGDREARDLYDEAMDGFVNNDLVRVSRQSHLLYIAEENGGAVQDRVGHLACFAGGMFALGAFTDPSPAGAGNRDRDFEIGQNFTNTCHESYIRTATQIGPEVFHFNNETEAKGISAGDKRYILRPEVIESYFVLYRLTRDPKYRDWGWSAAQAIQKYSQAGPGRGFSGLNNVDSANPGQDDSQQTFFLAETLKYLYLLFSNPGLISLDQWVFNTECHPLPIKGLNPLY</sequence>
<dbReference type="PANTHER" id="PTHR11742">
    <property type="entry name" value="MANNOSYL-OLIGOSACCHARIDE ALPHA-1,2-MANNOSIDASE-RELATED"/>
    <property type="match status" value="1"/>
</dbReference>
<dbReference type="GO" id="GO:0004571">
    <property type="term" value="F:mannosyl-oligosaccharide 1,2-alpha-mannosidase activity"/>
    <property type="evidence" value="ECO:0007669"/>
    <property type="project" value="UniProtKB-EC"/>
</dbReference>
<organism evidence="22 23">
    <name type="scientific">Allacma fusca</name>
    <dbReference type="NCBI Taxonomy" id="39272"/>
    <lineage>
        <taxon>Eukaryota</taxon>
        <taxon>Metazoa</taxon>
        <taxon>Ecdysozoa</taxon>
        <taxon>Arthropoda</taxon>
        <taxon>Hexapoda</taxon>
        <taxon>Collembola</taxon>
        <taxon>Symphypleona</taxon>
        <taxon>Sminthuridae</taxon>
        <taxon>Allacma</taxon>
    </lineage>
</organism>
<evidence type="ECO:0000256" key="10">
    <source>
        <dbReference type="ARBA" id="ARBA00022968"/>
    </source>
</evidence>
<evidence type="ECO:0000256" key="12">
    <source>
        <dbReference type="ARBA" id="ARBA00023034"/>
    </source>
</evidence>
<keyword evidence="8" id="KW-0378">Hydrolase</keyword>
<dbReference type="GO" id="GO:0000139">
    <property type="term" value="C:Golgi membrane"/>
    <property type="evidence" value="ECO:0007669"/>
    <property type="project" value="UniProtKB-SubCell"/>
</dbReference>
<reference evidence="22" key="1">
    <citation type="submission" date="2021-06" db="EMBL/GenBank/DDBJ databases">
        <authorList>
            <person name="Hodson N. C."/>
            <person name="Mongue J. A."/>
            <person name="Jaron S. K."/>
        </authorList>
    </citation>
    <scope>NUCLEOTIDE SEQUENCE</scope>
</reference>
<feature type="active site" description="Proton donor" evidence="19">
    <location>
        <position position="65"/>
    </location>
</feature>
<feature type="non-terminal residue" evidence="22">
    <location>
        <position position="1"/>
    </location>
</feature>
<evidence type="ECO:0000256" key="14">
    <source>
        <dbReference type="ARBA" id="ARBA00023157"/>
    </source>
</evidence>
<evidence type="ECO:0000256" key="3">
    <source>
        <dbReference type="ARBA" id="ARBA00004922"/>
    </source>
</evidence>
<feature type="disulfide bond" evidence="21">
    <location>
        <begin position="256"/>
        <end position="292"/>
    </location>
</feature>
<comment type="caution">
    <text evidence="22">The sequence shown here is derived from an EMBL/GenBank/DDBJ whole genome shotgun (WGS) entry which is preliminary data.</text>
</comment>
<evidence type="ECO:0000256" key="1">
    <source>
        <dbReference type="ARBA" id="ARBA00001913"/>
    </source>
</evidence>
<evidence type="ECO:0000256" key="5">
    <source>
        <dbReference type="ARBA" id="ARBA00012238"/>
    </source>
</evidence>
<keyword evidence="14 21" id="KW-1015">Disulfide bond</keyword>
<evidence type="ECO:0000256" key="4">
    <source>
        <dbReference type="ARBA" id="ARBA00007658"/>
    </source>
</evidence>
<evidence type="ECO:0000256" key="9">
    <source>
        <dbReference type="ARBA" id="ARBA00022837"/>
    </source>
</evidence>
<evidence type="ECO:0000256" key="21">
    <source>
        <dbReference type="PIRSR" id="PIRSR601382-3"/>
    </source>
</evidence>
<feature type="active site" evidence="19">
    <location>
        <position position="193"/>
    </location>
</feature>
<dbReference type="EMBL" id="CAJVCH010137053">
    <property type="protein sequence ID" value="CAG7726556.1"/>
    <property type="molecule type" value="Genomic_DNA"/>
</dbReference>
<evidence type="ECO:0000256" key="8">
    <source>
        <dbReference type="ARBA" id="ARBA00022801"/>
    </source>
</evidence>
<keyword evidence="16" id="KW-0326">Glycosidase</keyword>
<dbReference type="PANTHER" id="PTHR11742:SF6">
    <property type="entry name" value="MANNOSYL-OLIGOSACCHARIDE ALPHA-1,2-MANNOSIDASE IA-RELATED"/>
    <property type="match status" value="1"/>
</dbReference>
<keyword evidence="13" id="KW-0472">Membrane</keyword>
<protein>
    <recommendedName>
        <fullName evidence="5">mannosyl-oligosaccharide 1,2-alpha-mannosidase</fullName>
        <ecNumber evidence="5">3.2.1.113</ecNumber>
    </recommendedName>
</protein>
<evidence type="ECO:0000313" key="22">
    <source>
        <dbReference type="EMBL" id="CAG7726556.1"/>
    </source>
</evidence>
<evidence type="ECO:0000313" key="23">
    <source>
        <dbReference type="Proteomes" id="UP000708208"/>
    </source>
</evidence>
<keyword evidence="10" id="KW-0735">Signal-anchor</keyword>
<comment type="pathway">
    <text evidence="3">Protein modification; protein glycosylation.</text>
</comment>
<dbReference type="AlphaFoldDB" id="A0A8J2K2L2"/>
<feature type="active site" evidence="19">
    <location>
        <position position="331"/>
    </location>
</feature>
<dbReference type="OrthoDB" id="8118055at2759"/>
<evidence type="ECO:0000256" key="7">
    <source>
        <dbReference type="ARBA" id="ARBA00022723"/>
    </source>
</evidence>
<dbReference type="EC" id="3.2.1.113" evidence="5"/>
<feature type="active site" description="Proton donor" evidence="19">
    <location>
        <position position="306"/>
    </location>
</feature>
<dbReference type="GO" id="GO:0006491">
    <property type="term" value="P:N-glycan processing"/>
    <property type="evidence" value="ECO:0007669"/>
    <property type="project" value="UniProtKB-ARBA"/>
</dbReference>
<dbReference type="GO" id="GO:0005509">
    <property type="term" value="F:calcium ion binding"/>
    <property type="evidence" value="ECO:0007669"/>
    <property type="project" value="InterPro"/>
</dbReference>
<keyword evidence="23" id="KW-1185">Reference proteome</keyword>
<keyword evidence="11" id="KW-1133">Transmembrane helix</keyword>
<dbReference type="InterPro" id="IPR001382">
    <property type="entry name" value="Glyco_hydro_47"/>
</dbReference>
<evidence type="ECO:0000256" key="20">
    <source>
        <dbReference type="PIRSR" id="PIRSR601382-2"/>
    </source>
</evidence>
<accession>A0A8J2K2L2</accession>
<evidence type="ECO:0000256" key="11">
    <source>
        <dbReference type="ARBA" id="ARBA00022989"/>
    </source>
</evidence>
<evidence type="ECO:0000256" key="18">
    <source>
        <dbReference type="ARBA" id="ARBA00048605"/>
    </source>
</evidence>
<keyword evidence="12" id="KW-0333">Golgi apparatus</keyword>
<dbReference type="FunFam" id="1.50.10.10:FF:000017">
    <property type="entry name" value="alpha-1,2-Mannosidase"/>
    <property type="match status" value="1"/>
</dbReference>
<comment type="catalytic activity">
    <reaction evidence="18">
        <text>N(4)-(alpha-D-Man-(1-&gt;2)-alpha-D-Man-(1-&gt;2)-alpha-D-Man-(1-&gt;3)-[alpha-D-Man-(1-&gt;2)-alpha-D-Man-(1-&gt;3)-[alpha-D-Man-(1-&gt;2)-alpha-D-Man-(1-&gt;6)]-alpha-D-Man-(1-&gt;6)]-beta-D-Man-(1-&gt;4)-beta-D-GlcNAc-(1-&gt;4)-beta-D-GlcNAc)-L-asparaginyl-[protein] (N-glucan mannose isomer 9A1,2,3B1,2,3) + 4 H2O = N(4)-(alpha-D-Man-(1-&gt;3)-[alpha-D-Man-(1-&gt;3)-[alpha-D-Man-(1-&gt;6)]-alpha-D-Man-(1-&gt;6)]-beta-D-Man-(1-&gt;4)-beta-D-GlcNAc-(1-&gt;4)-beta-D-GlcNAc)-L-asparaginyl-[protein] (N-glucan mannose isomer 5A1,2) + 4 beta-D-mannose</text>
        <dbReference type="Rhea" id="RHEA:56008"/>
        <dbReference type="Rhea" id="RHEA-COMP:14356"/>
        <dbReference type="Rhea" id="RHEA-COMP:14367"/>
        <dbReference type="ChEBI" id="CHEBI:15377"/>
        <dbReference type="ChEBI" id="CHEBI:28563"/>
        <dbReference type="ChEBI" id="CHEBI:59087"/>
        <dbReference type="ChEBI" id="CHEBI:139493"/>
        <dbReference type="EC" id="3.2.1.113"/>
    </reaction>
</comment>
<name>A0A8J2K2L2_9HEXA</name>
<comment type="cofactor">
    <cofactor evidence="1 20">
        <name>Ca(2+)</name>
        <dbReference type="ChEBI" id="CHEBI:29108"/>
    </cofactor>
</comment>
<keyword evidence="6" id="KW-0812">Transmembrane</keyword>
<evidence type="ECO:0000256" key="2">
    <source>
        <dbReference type="ARBA" id="ARBA00004323"/>
    </source>
</evidence>
<comment type="subcellular location">
    <subcellularLocation>
        <location evidence="2">Golgi apparatus membrane</location>
        <topology evidence="2">Single-pass type II membrane protein</topology>
    </subcellularLocation>
</comment>
<keyword evidence="7 20" id="KW-0479">Metal-binding</keyword>
<keyword evidence="9 20" id="KW-0106">Calcium</keyword>
<evidence type="ECO:0000256" key="16">
    <source>
        <dbReference type="ARBA" id="ARBA00023295"/>
    </source>
</evidence>
<evidence type="ECO:0000256" key="15">
    <source>
        <dbReference type="ARBA" id="ARBA00023180"/>
    </source>
</evidence>
<comment type="similarity">
    <text evidence="4">Belongs to the glycosyl hydrolase 47 family.</text>
</comment>
<evidence type="ECO:0000256" key="13">
    <source>
        <dbReference type="ARBA" id="ARBA00023136"/>
    </source>
</evidence>
<proteinExistence type="inferred from homology"/>
<dbReference type="Pfam" id="PF01532">
    <property type="entry name" value="Glyco_hydro_47"/>
    <property type="match status" value="1"/>
</dbReference>
<evidence type="ECO:0000256" key="17">
    <source>
        <dbReference type="ARBA" id="ARBA00047669"/>
    </source>
</evidence>